<evidence type="ECO:0000313" key="7">
    <source>
        <dbReference type="Proteomes" id="UP000070659"/>
    </source>
</evidence>
<comment type="caution">
    <text evidence="2">The sequence shown here is derived from an EMBL/GenBank/DDBJ whole genome shotgun (WGS) entry which is preliminary data.</text>
</comment>
<reference evidence="2 7" key="2">
    <citation type="submission" date="2015-02" db="EMBL/GenBank/DDBJ databases">
        <title>Physiological reanalysis, assessment of diazotrophy, and genome sequences of multiple isolates of Streptomyces thermoautotrophicus.</title>
        <authorList>
            <person name="MacKellar D.C."/>
            <person name="Lieber L."/>
            <person name="Norman J."/>
            <person name="Bolger A."/>
            <person name="Tobin C."/>
            <person name="Murray J.W."/>
            <person name="Prell J."/>
        </authorList>
    </citation>
    <scope>NUCLEOTIDE SEQUENCE [LARGE SCALE GENOMIC DNA]</scope>
    <source>
        <strain evidence="2 7">UBT1</strain>
    </source>
</reference>
<dbReference type="PATRIC" id="fig|1469144.10.peg.345"/>
<reference evidence="5" key="4">
    <citation type="submission" date="2015-04" db="EMBL/GenBank/DDBJ databases">
        <title>Physiological reanalysis, assessment of diazotrophy, and genome sequences of multiple isolates of Streptomyces thermoautotrophicus.</title>
        <authorList>
            <person name="MacKellar D.C."/>
            <person name="Lieber L."/>
            <person name="Norman J."/>
            <person name="Bolger A."/>
            <person name="Tobin C."/>
            <person name="Murray J.W."/>
            <person name="Chang R."/>
            <person name="Ford T."/>
            <person name="Nguyen P.Q."/>
            <person name="Woodward J."/>
            <person name="Permingeat H."/>
            <person name="Joshi N.S."/>
            <person name="Silver P.A."/>
            <person name="Usadel B."/>
            <person name="Rutherford A.W."/>
            <person name="Friesen M."/>
            <person name="Prell J."/>
        </authorList>
    </citation>
    <scope>NUCLEOTIDE SEQUENCE [LARGE SCALE GENOMIC DNA]</scope>
    <source>
        <strain evidence="5">H1</strain>
    </source>
</reference>
<feature type="domain" description="DUF7680" evidence="1">
    <location>
        <begin position="7"/>
        <end position="133"/>
    </location>
</feature>
<gene>
    <name evidence="3" type="ORF">LI90_267</name>
    <name evidence="2" type="ORF">TH66_19625</name>
    <name evidence="4" type="ORF">TR74_22820</name>
</gene>
<proteinExistence type="predicted"/>
<dbReference type="EMBL" id="LAXD01000001">
    <property type="protein sequence ID" value="KWW98640.1"/>
    <property type="molecule type" value="Genomic_DNA"/>
</dbReference>
<evidence type="ECO:0000313" key="6">
    <source>
        <dbReference type="Proteomes" id="UP000070598"/>
    </source>
</evidence>
<organism evidence="2 7">
    <name type="scientific">Carbonactinospora thermoautotrophica</name>
    <dbReference type="NCBI Taxonomy" id="1469144"/>
    <lineage>
        <taxon>Bacteria</taxon>
        <taxon>Bacillati</taxon>
        <taxon>Actinomycetota</taxon>
        <taxon>Actinomycetes</taxon>
        <taxon>Kitasatosporales</taxon>
        <taxon>Carbonactinosporaceae</taxon>
        <taxon>Carbonactinospora</taxon>
    </lineage>
</organism>
<reference evidence="6" key="1">
    <citation type="submission" date="2015-02" db="EMBL/GenBank/DDBJ databases">
        <title>Physiological reanalysis, assessment of diazotrophy, and genome sequences of multiple isolates of Streptomyces thermoautotrophicus.</title>
        <authorList>
            <person name="MacKellar D.C."/>
            <person name="Lieber L."/>
            <person name="Norman J."/>
            <person name="Bolger A."/>
            <person name="Tobin C."/>
            <person name="Murray J.W."/>
            <person name="Friesen M."/>
            <person name="Prell J."/>
        </authorList>
    </citation>
    <scope>NUCLEOTIDE SEQUENCE [LARGE SCALE GENOMIC DNA]</scope>
    <source>
        <strain evidence="6">UBT1</strain>
    </source>
</reference>
<accession>A0A132MIQ2</accession>
<dbReference type="Proteomes" id="UP000070188">
    <property type="component" value="Unassembled WGS sequence"/>
</dbReference>
<dbReference type="InterPro" id="IPR056097">
    <property type="entry name" value="DUF7680"/>
</dbReference>
<dbReference type="Pfam" id="PF24728">
    <property type="entry name" value="DUF7680"/>
    <property type="match status" value="1"/>
</dbReference>
<dbReference type="STRING" id="1469144.LI90_267"/>
<dbReference type="EMBL" id="JYIK01001112">
    <property type="protein sequence ID" value="KWX06153.1"/>
    <property type="molecule type" value="Genomic_DNA"/>
</dbReference>
<evidence type="ECO:0000313" key="2">
    <source>
        <dbReference type="EMBL" id="KWW97716.1"/>
    </source>
</evidence>
<evidence type="ECO:0000313" key="4">
    <source>
        <dbReference type="EMBL" id="KWX06153.1"/>
    </source>
</evidence>
<name>A0A132MIQ2_9ACTN</name>
<dbReference type="AlphaFoldDB" id="A0A132MIQ2"/>
<reference evidence="3" key="3">
    <citation type="submission" date="2015-04" db="EMBL/GenBank/DDBJ databases">
        <title>Physiological reanalysis, assessment of diazotrophy, and genome sequences of multiple isolates of Streptomyces thermoautotrophicus.</title>
        <authorList>
            <person name="MacKellar D.C."/>
            <person name="Lieber L."/>
            <person name="Norman J."/>
            <person name="Bolger A."/>
            <person name="Tobin C."/>
            <person name="Murray J.W."/>
            <person name="Woodward J."/>
            <person name="Friesen M."/>
            <person name="Prell J."/>
        </authorList>
    </citation>
    <scope>NUCLEOTIDE SEQUENCE [LARGE SCALE GENOMIC DNA]</scope>
    <source>
        <strain evidence="3">H1</strain>
    </source>
</reference>
<dbReference type="Proteomes" id="UP000070659">
    <property type="component" value="Unassembled WGS sequence"/>
</dbReference>
<protein>
    <recommendedName>
        <fullName evidence="1">DUF7680 domain-containing protein</fullName>
    </recommendedName>
</protein>
<dbReference type="OrthoDB" id="5112338at2"/>
<dbReference type="Proteomes" id="UP000070598">
    <property type="component" value="Unassembled WGS sequence"/>
</dbReference>
<sequence>MTRSERYTCAITRDRDGRITAVEVAVDDLDGGHRVVRLEGERATHVAAFLQEVLRSAGLRGRQWTSPKPFALSPTLGAHAELLLRTVKPLRRIDRIVGVAEGVAGMSREEASYWHAQTRRRHGLKALRVLLDGGYRR</sequence>
<evidence type="ECO:0000313" key="3">
    <source>
        <dbReference type="EMBL" id="KWW98640.1"/>
    </source>
</evidence>
<keyword evidence="5" id="KW-1185">Reference proteome</keyword>
<dbReference type="RefSeq" id="WP_066883463.1">
    <property type="nucleotide sequence ID" value="NZ_JYIJ01000019.1"/>
</dbReference>
<evidence type="ECO:0000313" key="5">
    <source>
        <dbReference type="Proteomes" id="UP000070188"/>
    </source>
</evidence>
<dbReference type="EMBL" id="JYIJ01000019">
    <property type="protein sequence ID" value="KWW97716.1"/>
    <property type="molecule type" value="Genomic_DNA"/>
</dbReference>
<evidence type="ECO:0000259" key="1">
    <source>
        <dbReference type="Pfam" id="PF24728"/>
    </source>
</evidence>